<keyword evidence="2" id="KW-1133">Transmembrane helix</keyword>
<dbReference type="GO" id="GO:0004016">
    <property type="term" value="F:adenylate cyclase activity"/>
    <property type="evidence" value="ECO:0007669"/>
    <property type="project" value="UniProtKB-ARBA"/>
</dbReference>
<dbReference type="InterPro" id="IPR011990">
    <property type="entry name" value="TPR-like_helical_dom_sf"/>
</dbReference>
<dbReference type="GO" id="GO:0006171">
    <property type="term" value="P:cAMP biosynthetic process"/>
    <property type="evidence" value="ECO:0007669"/>
    <property type="project" value="TreeGrafter"/>
</dbReference>
<feature type="domain" description="Guanylate cyclase" evidence="3">
    <location>
        <begin position="7"/>
        <end position="122"/>
    </location>
</feature>
<organism evidence="4 5">
    <name type="scientific">Rhizobium fredii</name>
    <name type="common">Sinorhizobium fredii</name>
    <dbReference type="NCBI Taxonomy" id="380"/>
    <lineage>
        <taxon>Bacteria</taxon>
        <taxon>Pseudomonadati</taxon>
        <taxon>Pseudomonadota</taxon>
        <taxon>Alphaproteobacteria</taxon>
        <taxon>Hyphomicrobiales</taxon>
        <taxon>Rhizobiaceae</taxon>
        <taxon>Sinorhizobium/Ensifer group</taxon>
        <taxon>Sinorhizobium</taxon>
    </lineage>
</organism>
<dbReference type="InterPro" id="IPR029787">
    <property type="entry name" value="Nucleotide_cyclase"/>
</dbReference>
<dbReference type="InterPro" id="IPR019734">
    <property type="entry name" value="TPR_rpt"/>
</dbReference>
<comment type="caution">
    <text evidence="4">The sequence shown here is derived from an EMBL/GenBank/DDBJ whole genome shotgun (WGS) entry which is preliminary data.</text>
</comment>
<accession>A0A844A8Y5</accession>
<dbReference type="SUPFAM" id="SSF55073">
    <property type="entry name" value="Nucleotide cyclase"/>
    <property type="match status" value="1"/>
</dbReference>
<dbReference type="Gene3D" id="3.30.70.1230">
    <property type="entry name" value="Nucleotide cyclase"/>
    <property type="match status" value="1"/>
</dbReference>
<evidence type="ECO:0000313" key="5">
    <source>
        <dbReference type="Proteomes" id="UP000466694"/>
    </source>
</evidence>
<dbReference type="Gene3D" id="3.40.50.10070">
    <property type="entry name" value="TolB, N-terminal domain"/>
    <property type="match status" value="1"/>
</dbReference>
<proteinExistence type="predicted"/>
<dbReference type="Pfam" id="PF14559">
    <property type="entry name" value="TPR_19"/>
    <property type="match status" value="1"/>
</dbReference>
<evidence type="ECO:0000313" key="4">
    <source>
        <dbReference type="EMBL" id="MQX09579.1"/>
    </source>
</evidence>
<dbReference type="AlphaFoldDB" id="A0A844A8Y5"/>
<keyword evidence="2" id="KW-0812">Transmembrane</keyword>
<gene>
    <name evidence="4" type="ORF">GHK48_15165</name>
</gene>
<feature type="repeat" description="TPR" evidence="1">
    <location>
        <begin position="361"/>
        <end position="394"/>
    </location>
</feature>
<dbReference type="PANTHER" id="PTHR43081:SF19">
    <property type="entry name" value="PH-SENSITIVE ADENYLATE CYCLASE RV1264"/>
    <property type="match status" value="1"/>
</dbReference>
<dbReference type="RefSeq" id="WP_060563915.1">
    <property type="nucleotide sequence ID" value="NZ_BJNI01000045.1"/>
</dbReference>
<evidence type="ECO:0000259" key="3">
    <source>
        <dbReference type="PROSITE" id="PS50125"/>
    </source>
</evidence>
<dbReference type="Proteomes" id="UP000466694">
    <property type="component" value="Unassembled WGS sequence"/>
</dbReference>
<evidence type="ECO:0000256" key="2">
    <source>
        <dbReference type="SAM" id="Phobius"/>
    </source>
</evidence>
<sequence length="720" mass="78537">MERRLAAVLIADVVGYGRLSQADEEGTRARFQADLREVFEPRIAAHHGRLIKTMGDGLLVEFHSVVDAVRCAVEVQRAKSERDVGVAADRRLAFRIGINLGDVIVEGDDIHGEGVIIADRLQTIADPSGVMISGTAFDQAIHKADVGFAYLGEQHLKNIADPVRVYRVLFDAGAAGRVVGTTRKAGARLLILAVAGAVLTAAVAMLVVWQMSMPPERPSVAVLPFANLSGDSEQEYFADGITDDLITDLAKLSGLVVIARNSVFTYKGRPVVVQDIARDLGVRYVVEGSVRRSGDRIHVNAKLIDTATGDHLVAEEFDRSASDVFAVEDEVVRHIVEALGVQPTASEQDQLARPPTANLEAYDYYLRGEQAERTGLLREALQLYAKATTLDPSFAEAHAADARTAVYVWRLDYDNVLPGPVARRRAYEKAGSALELNPESSRPYAILAILQVVDRRYEEALASAGRAVALGPSDAEAHAALSLVLTFAGRHAEAVAAIETAQRLNPSLSTSERLVAGLAFLLHGDYARAIETLKRARAEAPRLIDIHALLAAAYARAGRLSEARDAAGEARRTAPVTSVETWRVLYAHFRNGQDLERVLEAMRDAGLPEWPFDFRGEDRDRLSGADISRLAFGRTWQGQTGAGEPALLQLRRDGKTAFRTPTQIATGTAFVDRDMLCEQSENVLLGRPRCGPVYRRTHDPGKPEYTYVNAFTLFHFSPVE</sequence>
<dbReference type="CDD" id="cd07302">
    <property type="entry name" value="CHD"/>
    <property type="match status" value="1"/>
</dbReference>
<dbReference type="InterPro" id="IPR001054">
    <property type="entry name" value="A/G_cyclase"/>
</dbReference>
<dbReference type="PROSITE" id="PS50125">
    <property type="entry name" value="GUANYLATE_CYCLASE_2"/>
    <property type="match status" value="1"/>
</dbReference>
<dbReference type="PROSITE" id="PS50005">
    <property type="entry name" value="TPR"/>
    <property type="match status" value="1"/>
</dbReference>
<feature type="transmembrane region" description="Helical" evidence="2">
    <location>
        <begin position="189"/>
        <end position="209"/>
    </location>
</feature>
<keyword evidence="1" id="KW-0802">TPR repeat</keyword>
<evidence type="ECO:0000256" key="1">
    <source>
        <dbReference type="PROSITE-ProRule" id="PRU00339"/>
    </source>
</evidence>
<dbReference type="Gene3D" id="1.25.40.10">
    <property type="entry name" value="Tetratricopeptide repeat domain"/>
    <property type="match status" value="2"/>
</dbReference>
<dbReference type="SUPFAM" id="SSF48452">
    <property type="entry name" value="TPR-like"/>
    <property type="match status" value="1"/>
</dbReference>
<dbReference type="Pfam" id="PF13432">
    <property type="entry name" value="TPR_16"/>
    <property type="match status" value="1"/>
</dbReference>
<dbReference type="GO" id="GO:0035556">
    <property type="term" value="P:intracellular signal transduction"/>
    <property type="evidence" value="ECO:0007669"/>
    <property type="project" value="InterPro"/>
</dbReference>
<dbReference type="Pfam" id="PF00211">
    <property type="entry name" value="Guanylate_cyc"/>
    <property type="match status" value="1"/>
</dbReference>
<reference evidence="4 5" key="1">
    <citation type="journal article" date="2013" name="Genome Biol.">
        <title>Comparative genomics of the core and accessory genomes of 48 Sinorhizobium strains comprising five genospecies.</title>
        <authorList>
            <person name="Sugawara M."/>
            <person name="Epstein B."/>
            <person name="Badgley B.D."/>
            <person name="Unno T."/>
            <person name="Xu L."/>
            <person name="Reese J."/>
            <person name="Gyaneshwar P."/>
            <person name="Denny R."/>
            <person name="Mudge J."/>
            <person name="Bharti A.K."/>
            <person name="Farmer A.D."/>
            <person name="May G.D."/>
            <person name="Woodward J.E."/>
            <person name="Medigue C."/>
            <person name="Vallenet D."/>
            <person name="Lajus A."/>
            <person name="Rouy Z."/>
            <person name="Martinez-Vaz B."/>
            <person name="Tiffin P."/>
            <person name="Young N.D."/>
            <person name="Sadowsky M.J."/>
        </authorList>
    </citation>
    <scope>NUCLEOTIDE SEQUENCE [LARGE SCALE GENOMIC DNA]</scope>
    <source>
        <strain evidence="4 5">USDA205</strain>
    </source>
</reference>
<dbReference type="PANTHER" id="PTHR43081">
    <property type="entry name" value="ADENYLATE CYCLASE, TERMINAL-DIFFERENTIATION SPECIFIC-RELATED"/>
    <property type="match status" value="1"/>
</dbReference>
<protein>
    <submittedName>
        <fullName evidence="4">Tetratricopeptide repeat protein</fullName>
    </submittedName>
</protein>
<keyword evidence="2" id="KW-0472">Membrane</keyword>
<name>A0A844A8Y5_RHIFR</name>
<dbReference type="EMBL" id="WISZ01000119">
    <property type="protein sequence ID" value="MQX09579.1"/>
    <property type="molecule type" value="Genomic_DNA"/>
</dbReference>
<dbReference type="SMART" id="SM00028">
    <property type="entry name" value="TPR"/>
    <property type="match status" value="5"/>
</dbReference>
<dbReference type="InterPro" id="IPR050697">
    <property type="entry name" value="Adenylyl/Guanylyl_Cyclase_3/4"/>
</dbReference>